<reference evidence="1" key="1">
    <citation type="journal article" date="2023" name="Science">
        <title>Genome structures resolve the early diversification of teleost fishes.</title>
        <authorList>
            <person name="Parey E."/>
            <person name="Louis A."/>
            <person name="Montfort J."/>
            <person name="Bouchez O."/>
            <person name="Roques C."/>
            <person name="Iampietro C."/>
            <person name="Lluch J."/>
            <person name="Castinel A."/>
            <person name="Donnadieu C."/>
            <person name="Desvignes T."/>
            <person name="Floi Bucao C."/>
            <person name="Jouanno E."/>
            <person name="Wen M."/>
            <person name="Mejri S."/>
            <person name="Dirks R."/>
            <person name="Jansen H."/>
            <person name="Henkel C."/>
            <person name="Chen W.J."/>
            <person name="Zahm M."/>
            <person name="Cabau C."/>
            <person name="Klopp C."/>
            <person name="Thompson A.W."/>
            <person name="Robinson-Rechavi M."/>
            <person name="Braasch I."/>
            <person name="Lecointre G."/>
            <person name="Bobe J."/>
            <person name="Postlethwait J.H."/>
            <person name="Berthelot C."/>
            <person name="Roest Crollius H."/>
            <person name="Guiguen Y."/>
        </authorList>
    </citation>
    <scope>NUCLEOTIDE SEQUENCE</scope>
    <source>
        <strain evidence="1">NC1722</strain>
    </source>
</reference>
<accession>A0AAD7R2N8</accession>
<organism evidence="1 2">
    <name type="scientific">Aldrovandia affinis</name>
    <dbReference type="NCBI Taxonomy" id="143900"/>
    <lineage>
        <taxon>Eukaryota</taxon>
        <taxon>Metazoa</taxon>
        <taxon>Chordata</taxon>
        <taxon>Craniata</taxon>
        <taxon>Vertebrata</taxon>
        <taxon>Euteleostomi</taxon>
        <taxon>Actinopterygii</taxon>
        <taxon>Neopterygii</taxon>
        <taxon>Teleostei</taxon>
        <taxon>Notacanthiformes</taxon>
        <taxon>Halosauridae</taxon>
        <taxon>Aldrovandia</taxon>
    </lineage>
</organism>
<evidence type="ECO:0000313" key="1">
    <source>
        <dbReference type="EMBL" id="KAJ8358013.1"/>
    </source>
</evidence>
<proteinExistence type="predicted"/>
<gene>
    <name evidence="1" type="ORF">AAFF_G00043570</name>
</gene>
<name>A0AAD7R2N8_9TELE</name>
<dbReference type="Proteomes" id="UP001221898">
    <property type="component" value="Unassembled WGS sequence"/>
</dbReference>
<comment type="caution">
    <text evidence="1">The sequence shown here is derived from an EMBL/GenBank/DDBJ whole genome shotgun (WGS) entry which is preliminary data.</text>
</comment>
<evidence type="ECO:0000313" key="2">
    <source>
        <dbReference type="Proteomes" id="UP001221898"/>
    </source>
</evidence>
<keyword evidence="2" id="KW-1185">Reference proteome</keyword>
<dbReference type="AlphaFoldDB" id="A0AAD7R2N8"/>
<sequence>MRAVLPDVIHPDQSCAVPRRRITDSLVLVRNAICLATARSRGREYMEELAAQLCGAATNIASMKKQTGHVPVPIRPGEEKSRKATTGRRHCEHCKATGQGYMQIPWMCLECQVPLCSTGQKQFCSLA</sequence>
<dbReference type="EMBL" id="JAINUG010001237">
    <property type="protein sequence ID" value="KAJ8358013.1"/>
    <property type="molecule type" value="Genomic_DNA"/>
</dbReference>
<protein>
    <submittedName>
        <fullName evidence="1">Uncharacterized protein</fullName>
    </submittedName>
</protein>